<dbReference type="Pfam" id="PF11934">
    <property type="entry name" value="DUF3452"/>
    <property type="match status" value="1"/>
</dbReference>
<keyword evidence="11" id="KW-0131">Cell cycle</keyword>
<dbReference type="CDD" id="cd20606">
    <property type="entry name" value="CYCLIN_RBL2"/>
    <property type="match status" value="1"/>
</dbReference>
<evidence type="ECO:0000256" key="9">
    <source>
        <dbReference type="ARBA" id="ARBA00023180"/>
    </source>
</evidence>
<dbReference type="FunFam" id="1.10.472.10:FF:000048">
    <property type="entry name" value="Retinoblastoma-like 2, isoform CRA_a"/>
    <property type="match status" value="1"/>
</dbReference>
<comment type="similarity">
    <text evidence="2">Belongs to the retinoblastoma protein (RB) family.</text>
</comment>
<evidence type="ECO:0000256" key="5">
    <source>
        <dbReference type="ARBA" id="ARBA00022853"/>
    </source>
</evidence>
<dbReference type="Ensembl" id="ENSPCET00000005901.1">
    <property type="protein sequence ID" value="ENSPCEP00000005692.1"/>
    <property type="gene ID" value="ENSPCEG00000004635.1"/>
</dbReference>
<feature type="region of interest" description="Disordered" evidence="17">
    <location>
        <begin position="909"/>
        <end position="975"/>
    </location>
</feature>
<dbReference type="Proteomes" id="UP000694393">
    <property type="component" value="Unplaced"/>
</dbReference>
<feature type="region of interest" description="Disordered" evidence="17">
    <location>
        <begin position="783"/>
        <end position="807"/>
    </location>
</feature>
<dbReference type="GO" id="GO:0030154">
    <property type="term" value="P:cell differentiation"/>
    <property type="evidence" value="ECO:0007669"/>
    <property type="project" value="TreeGrafter"/>
</dbReference>
<evidence type="ECO:0000256" key="8">
    <source>
        <dbReference type="ARBA" id="ARBA00023163"/>
    </source>
</evidence>
<comment type="subcellular location">
    <subcellularLocation>
        <location evidence="1">Nucleus</location>
    </subcellularLocation>
</comment>
<dbReference type="PANTHER" id="PTHR13742:SF8">
    <property type="entry name" value="RETINOBLASTOMA-LIKE PROTEIN 2"/>
    <property type="match status" value="1"/>
</dbReference>
<protein>
    <recommendedName>
        <fullName evidence="13">Retinoblastoma-like protein 2</fullName>
    </recommendedName>
    <alternativeName>
        <fullName evidence="15">130 kDa retinoblastoma-associated protein</fullName>
    </alternativeName>
    <alternativeName>
        <fullName evidence="14">Retinoblastoma-related protein 2</fullName>
    </alternativeName>
    <alternativeName>
        <fullName evidence="16">pRb2</fullName>
    </alternativeName>
</protein>
<dbReference type="InterPro" id="IPR013763">
    <property type="entry name" value="Cyclin-like_dom"/>
</dbReference>
<name>A0A8C8RHB6_9SAUR</name>
<dbReference type="SMART" id="SM01368">
    <property type="entry name" value="RB_A"/>
    <property type="match status" value="1"/>
</dbReference>
<keyword evidence="9" id="KW-0325">Glycoprotein</keyword>
<evidence type="ECO:0000256" key="10">
    <source>
        <dbReference type="ARBA" id="ARBA00023242"/>
    </source>
</evidence>
<feature type="region of interest" description="Disordered" evidence="17">
    <location>
        <begin position="636"/>
        <end position="662"/>
    </location>
</feature>
<evidence type="ECO:0000259" key="19">
    <source>
        <dbReference type="SMART" id="SM01367"/>
    </source>
</evidence>
<dbReference type="GO" id="GO:0000977">
    <property type="term" value="F:RNA polymerase II transcription regulatory region sequence-specific DNA binding"/>
    <property type="evidence" value="ECO:0007669"/>
    <property type="project" value="TreeGrafter"/>
</dbReference>
<dbReference type="InterPro" id="IPR002720">
    <property type="entry name" value="RB_A"/>
</dbReference>
<dbReference type="SUPFAM" id="SSF47954">
    <property type="entry name" value="Cyclin-like"/>
    <property type="match status" value="3"/>
</dbReference>
<dbReference type="InterPro" id="IPR015030">
    <property type="entry name" value="RB_C"/>
</dbReference>
<keyword evidence="23" id="KW-1185">Reference proteome</keyword>
<dbReference type="SMART" id="SM00385">
    <property type="entry name" value="CYCLIN"/>
    <property type="match status" value="1"/>
</dbReference>
<dbReference type="GO" id="GO:0006325">
    <property type="term" value="P:chromatin organization"/>
    <property type="evidence" value="ECO:0007669"/>
    <property type="project" value="UniProtKB-KW"/>
</dbReference>
<evidence type="ECO:0000256" key="11">
    <source>
        <dbReference type="ARBA" id="ARBA00023306"/>
    </source>
</evidence>
<dbReference type="CDD" id="cd00043">
    <property type="entry name" value="CYCLIN_SF"/>
    <property type="match status" value="1"/>
</dbReference>
<evidence type="ECO:0000256" key="15">
    <source>
        <dbReference type="ARBA" id="ARBA00077146"/>
    </source>
</evidence>
<dbReference type="Gene3D" id="1.10.472.140">
    <property type="match status" value="1"/>
</dbReference>
<dbReference type="FunFam" id="1.10.472.10:FF:000049">
    <property type="entry name" value="Retinoblastoma-like 2, isoform CRA_a"/>
    <property type="match status" value="1"/>
</dbReference>
<dbReference type="SMART" id="SM01367">
    <property type="entry name" value="DUF3452"/>
    <property type="match status" value="1"/>
</dbReference>
<evidence type="ECO:0000256" key="14">
    <source>
        <dbReference type="ARBA" id="ARBA00076028"/>
    </source>
</evidence>
<dbReference type="AlphaFoldDB" id="A0A8C8RHB6"/>
<evidence type="ECO:0000256" key="4">
    <source>
        <dbReference type="ARBA" id="ARBA00022553"/>
    </source>
</evidence>
<evidence type="ECO:0000259" key="21">
    <source>
        <dbReference type="SMART" id="SM01369"/>
    </source>
</evidence>
<feature type="compositionally biased region" description="Polar residues" evidence="17">
    <location>
        <begin position="642"/>
        <end position="660"/>
    </location>
</feature>
<dbReference type="InterPro" id="IPR024599">
    <property type="entry name" value="RB_N"/>
</dbReference>
<dbReference type="InterPro" id="IPR028309">
    <property type="entry name" value="RB_fam"/>
</dbReference>
<keyword evidence="6" id="KW-0805">Transcription regulation</keyword>
<proteinExistence type="inferred from homology"/>
<keyword evidence="3" id="KW-0678">Repressor</keyword>
<dbReference type="InterPro" id="IPR002719">
    <property type="entry name" value="RB_B"/>
</dbReference>
<dbReference type="SMART" id="SM01369">
    <property type="entry name" value="Rb_C"/>
    <property type="match status" value="1"/>
</dbReference>
<sequence>MLGEEEEETEAGAGGTASSPPTEEWGTRQRYEELCSSLNMDEGAQAEAWRSYQGMRRNYTLEGNDLHWLACALYVACRKAVPTVSRGTVEGNYVSLTRILRCSEQSLIEFFNKMKKWEDMANLPLQFRERTERLERNFTVSAVIFKKYDPIFQDIFMYPQDDQPRQQRGRKQRRQPCTVSEVFQFCWVLFVHAKGNFPMISDDLVNSYHLLLCALDLVYGNALQCPNRRELLNPDFKGLPEDFHSKDYKPSSDPPCIIEKLCSLHDGLVLDAKGIKEHFWKPYIRKLFDKKLLKGKEENLTGFLDPGNFGDSFKAINKAYEEYVLSVGNLDERIFLGEDADEEIGTLRRCLNTASGMETAERAQVKCNLQQHFDRSKSLRITTPLTGRKYIKESNPNATPVSIATYSLSRLHTMLTGLKNVPSENLERILRACTRDPSQSIANRVKEMYEVYCQCTQSEGDFSNFSKDNAGKHFRLAEVLYYKVLESVIEQERRRLGDTDLSAILEQDVFHKSLLACCLEIITFSYKPPGNFPFITEIFDVPVYHFYKVIEIFIRAEDGLCREVVKHLNHIEEQILESMAWKPESPLWDRIRENENKVPTCEEVMPPHYFERSNGNSLVGSPLTPRRINEVRAETGGLGKGISSSPTTLYARYSSPTTNPTRRRLFVDNDNPPDSGTPVVNPVPVQNVTPETMSVTPVPGQTLVTVATATVTANNGQTVTIPVQGIANENGGITFFPVQVNVGGQAQAVSGSIQPLSAQTLAGTLTTQMSGTALQLPGQVTVQQISPPGDQQTQNQPFSSNTSSKPRKTGSLSLFFRKVYHLSSVRLRDLCVKLDISDELRKKIWTCFEFSLVRCPELMMDRHLDQLLMCAIYVMAKVTKEDRSFQNIMRCYRTQPQARSHVYRTVLIKGKRQRRRSGSNDSNSQQNSPTERSKDRSSRDSSPVMRSNSTLPVPQPNSAPPTPTRLTGANSEIEEEERGDLIQFYNNIYIEQIKEFALKYSSTAATDAPSLSPYPFVRIGSPRRVQLSQNHSVYISPHKTESTLSPREKIFYYFSSSPSKRLREINSMIRTGETPTKKRGILLEDGTESPAKRICQENHTALLRRLQDVANDRGSH</sequence>
<keyword evidence="10" id="KW-0539">Nucleus</keyword>
<feature type="domain" description="Retinoblastoma-associated protein C-terminal" evidence="21">
    <location>
        <begin position="997"/>
        <end position="1116"/>
    </location>
</feature>
<evidence type="ECO:0000313" key="22">
    <source>
        <dbReference type="Ensembl" id="ENSPCEP00000005692.1"/>
    </source>
</evidence>
<evidence type="ECO:0000256" key="7">
    <source>
        <dbReference type="ARBA" id="ARBA00023125"/>
    </source>
</evidence>
<feature type="domain" description="Retinoblastoma-associated protein A-box" evidence="20">
    <location>
        <begin position="399"/>
        <end position="591"/>
    </location>
</feature>
<reference evidence="22" key="2">
    <citation type="submission" date="2025-09" db="UniProtKB">
        <authorList>
            <consortium name="Ensembl"/>
        </authorList>
    </citation>
    <scope>IDENTIFICATION</scope>
</reference>
<keyword evidence="7" id="KW-0238">DNA-binding</keyword>
<accession>A0A8C8RHB6</accession>
<dbReference type="Pfam" id="PF01857">
    <property type="entry name" value="RB_B"/>
    <property type="match status" value="1"/>
</dbReference>
<evidence type="ECO:0000256" key="16">
    <source>
        <dbReference type="ARBA" id="ARBA00081550"/>
    </source>
</evidence>
<dbReference type="GO" id="GO:0005667">
    <property type="term" value="C:transcription regulator complex"/>
    <property type="evidence" value="ECO:0007669"/>
    <property type="project" value="TreeGrafter"/>
</dbReference>
<dbReference type="GO" id="GO:2000134">
    <property type="term" value="P:negative regulation of G1/S transition of mitotic cell cycle"/>
    <property type="evidence" value="ECO:0007669"/>
    <property type="project" value="TreeGrafter"/>
</dbReference>
<feature type="region of interest" description="Disordered" evidence="17">
    <location>
        <begin position="1"/>
        <end position="26"/>
    </location>
</feature>
<comment type="function">
    <text evidence="12">Key regulator of entry into cell division. Directly involved in heterochromatin formation by maintaining overall chromatin structure and, in particular, that of constitutive heterochromatin by stabilizing histone methylation. Recruits and targets histone methyltransferases KMT5B and KMT5C, leading to epigenetic transcriptional repression. Controls histone H4 'Lys-20' trimethylation. Probably acts as a transcription repressor by recruiting chromatin-modifying enzymes to promoters. Potent inhibitor of E2F-mediated trans-activation, associates preferentially with E2F5. Binds to cyclins A and E. Binds to and may be involved in the transforming capacity of the adenovirus E1A protein. May act as a tumor suppressor.</text>
</comment>
<evidence type="ECO:0000256" key="2">
    <source>
        <dbReference type="ARBA" id="ARBA00009475"/>
    </source>
</evidence>
<feature type="domain" description="Cyclin-like" evidence="18">
    <location>
        <begin position="825"/>
        <end position="990"/>
    </location>
</feature>
<dbReference type="GO" id="GO:0000785">
    <property type="term" value="C:chromatin"/>
    <property type="evidence" value="ECO:0007669"/>
    <property type="project" value="TreeGrafter"/>
</dbReference>
<dbReference type="PANTHER" id="PTHR13742">
    <property type="entry name" value="RETINOBLASTOMA-ASSOCIATED PROTEIN RB -RELATED"/>
    <property type="match status" value="1"/>
</dbReference>
<dbReference type="Gene3D" id="1.10.472.10">
    <property type="entry name" value="Cyclin-like"/>
    <property type="match status" value="3"/>
</dbReference>
<feature type="compositionally biased region" description="Low complexity" evidence="17">
    <location>
        <begin position="919"/>
        <end position="928"/>
    </location>
</feature>
<evidence type="ECO:0000256" key="3">
    <source>
        <dbReference type="ARBA" id="ARBA00022491"/>
    </source>
</evidence>
<feature type="compositionally biased region" description="Acidic residues" evidence="17">
    <location>
        <begin position="1"/>
        <end position="10"/>
    </location>
</feature>
<keyword evidence="4" id="KW-0597">Phosphoprotein</keyword>
<evidence type="ECO:0000256" key="13">
    <source>
        <dbReference type="ARBA" id="ARBA00071619"/>
    </source>
</evidence>
<feature type="domain" description="Retinoblastoma-associated protein N-terminal" evidence="19">
    <location>
        <begin position="79"/>
        <end position="221"/>
    </location>
</feature>
<evidence type="ECO:0000313" key="23">
    <source>
        <dbReference type="Proteomes" id="UP000694393"/>
    </source>
</evidence>
<dbReference type="InterPro" id="IPR036915">
    <property type="entry name" value="Cyclin-like_sf"/>
</dbReference>
<reference evidence="22" key="1">
    <citation type="submission" date="2025-08" db="UniProtKB">
        <authorList>
            <consortium name="Ensembl"/>
        </authorList>
    </citation>
    <scope>IDENTIFICATION</scope>
</reference>
<evidence type="ECO:0000256" key="12">
    <source>
        <dbReference type="ARBA" id="ARBA00056129"/>
    </source>
</evidence>
<dbReference type="GO" id="GO:0005634">
    <property type="term" value="C:nucleus"/>
    <property type="evidence" value="ECO:0007669"/>
    <property type="project" value="UniProtKB-SubCell"/>
</dbReference>
<organism evidence="22 23">
    <name type="scientific">Pelusios castaneus</name>
    <name type="common">West African mud turtle</name>
    <dbReference type="NCBI Taxonomy" id="367368"/>
    <lineage>
        <taxon>Eukaryota</taxon>
        <taxon>Metazoa</taxon>
        <taxon>Chordata</taxon>
        <taxon>Craniata</taxon>
        <taxon>Vertebrata</taxon>
        <taxon>Euteleostomi</taxon>
        <taxon>Archelosauria</taxon>
        <taxon>Testudinata</taxon>
        <taxon>Testudines</taxon>
        <taxon>Pleurodira</taxon>
        <taxon>Pelomedusidae</taxon>
        <taxon>Pelusios</taxon>
    </lineage>
</organism>
<evidence type="ECO:0000259" key="18">
    <source>
        <dbReference type="SMART" id="SM00385"/>
    </source>
</evidence>
<dbReference type="FunFam" id="1.10.472.140:FF:000001">
    <property type="entry name" value="Retinoblastoma-like 2, isoform CRA_a"/>
    <property type="match status" value="1"/>
</dbReference>
<evidence type="ECO:0000259" key="20">
    <source>
        <dbReference type="SMART" id="SM01368"/>
    </source>
</evidence>
<dbReference type="GO" id="GO:0006357">
    <property type="term" value="P:regulation of transcription by RNA polymerase II"/>
    <property type="evidence" value="ECO:0007669"/>
    <property type="project" value="InterPro"/>
</dbReference>
<evidence type="ECO:0000256" key="1">
    <source>
        <dbReference type="ARBA" id="ARBA00004123"/>
    </source>
</evidence>
<evidence type="ECO:0000256" key="6">
    <source>
        <dbReference type="ARBA" id="ARBA00023015"/>
    </source>
</evidence>
<evidence type="ECO:0000256" key="17">
    <source>
        <dbReference type="SAM" id="MobiDB-lite"/>
    </source>
</evidence>
<feature type="compositionally biased region" description="Pro residues" evidence="17">
    <location>
        <begin position="953"/>
        <end position="963"/>
    </location>
</feature>
<feature type="compositionally biased region" description="Polar residues" evidence="17">
    <location>
        <begin position="783"/>
        <end position="804"/>
    </location>
</feature>
<keyword evidence="5" id="KW-0156">Chromatin regulator</keyword>
<dbReference type="Pfam" id="PF01858">
    <property type="entry name" value="RB_A"/>
    <property type="match status" value="1"/>
</dbReference>
<keyword evidence="8" id="KW-0804">Transcription</keyword>